<reference evidence="3 4" key="1">
    <citation type="submission" date="2021-10" db="EMBL/GenBank/DDBJ databases">
        <title>The diversity and Nitrogen Metabolism of Culturable Nitrate-Utilizing Bacteria Within the Oxygen Minimum Zone of the Changjiang (Yangtze River)Estuary.</title>
        <authorList>
            <person name="Zhang D."/>
            <person name="Zheng J."/>
            <person name="Liu S."/>
            <person name="He W."/>
        </authorList>
    </citation>
    <scope>NUCLEOTIDE SEQUENCE [LARGE SCALE GENOMIC DNA]</scope>
    <source>
        <strain evidence="3 4">FXH275-2</strain>
    </source>
</reference>
<dbReference type="SUPFAM" id="SSF52821">
    <property type="entry name" value="Rhodanese/Cell cycle control phosphatase"/>
    <property type="match status" value="1"/>
</dbReference>
<dbReference type="Gene3D" id="3.40.250.10">
    <property type="entry name" value="Rhodanese-like domain"/>
    <property type="match status" value="1"/>
</dbReference>
<evidence type="ECO:0000259" key="2">
    <source>
        <dbReference type="PROSITE" id="PS50206"/>
    </source>
</evidence>
<dbReference type="InterPro" id="IPR001763">
    <property type="entry name" value="Rhodanese-like_dom"/>
</dbReference>
<proteinExistence type="predicted"/>
<evidence type="ECO:0000313" key="4">
    <source>
        <dbReference type="Proteomes" id="UP001198830"/>
    </source>
</evidence>
<protein>
    <submittedName>
        <fullName evidence="3">Rhodanese</fullName>
    </submittedName>
</protein>
<organism evidence="3 4">
    <name type="scientific">Sphingobium soli</name>
    <dbReference type="NCBI Taxonomy" id="1591116"/>
    <lineage>
        <taxon>Bacteria</taxon>
        <taxon>Pseudomonadati</taxon>
        <taxon>Pseudomonadota</taxon>
        <taxon>Alphaproteobacteria</taxon>
        <taxon>Sphingomonadales</taxon>
        <taxon>Sphingomonadaceae</taxon>
        <taxon>Sphingobium</taxon>
    </lineage>
</organism>
<dbReference type="NCBIfam" id="TIGR03865">
    <property type="entry name" value="PQQ_CXXCW"/>
    <property type="match status" value="1"/>
</dbReference>
<dbReference type="Pfam" id="PF00581">
    <property type="entry name" value="Rhodanese"/>
    <property type="match status" value="1"/>
</dbReference>
<evidence type="ECO:0000313" key="3">
    <source>
        <dbReference type="EMBL" id="MCC4234162.1"/>
    </source>
</evidence>
<feature type="domain" description="Rhodanese" evidence="2">
    <location>
        <begin position="117"/>
        <end position="163"/>
    </location>
</feature>
<dbReference type="CDD" id="cd00158">
    <property type="entry name" value="RHOD"/>
    <property type="match status" value="1"/>
</dbReference>
<accession>A0ABS8H6I0</accession>
<dbReference type="EMBL" id="JAJGNP010000016">
    <property type="protein sequence ID" value="MCC4234162.1"/>
    <property type="molecule type" value="Genomic_DNA"/>
</dbReference>
<name>A0ABS8H6I0_9SPHN</name>
<sequence length="172" mass="18776">MGIAWMMLSIAAPAGADASAFDSAGYRIAHYRAPTRRAPNGVTRIAPQAAAVLRPGVDALFIDVTPVDPGTGGKPERMTIPGAHWFPESGRGGIDPAVERWLLDGVTRLTTGRADMPVVVFCLADCWMSWNAARRLQRAGYRPIWWLAEGSDGWRDLGLRLEPVSPERNRPE</sequence>
<feature type="chain" id="PRO_5046308845" evidence="1">
    <location>
        <begin position="17"/>
        <end position="172"/>
    </location>
</feature>
<keyword evidence="1" id="KW-0732">Signal</keyword>
<dbReference type="Proteomes" id="UP001198830">
    <property type="component" value="Unassembled WGS sequence"/>
</dbReference>
<dbReference type="PROSITE" id="PS50206">
    <property type="entry name" value="RHODANESE_3"/>
    <property type="match status" value="1"/>
</dbReference>
<dbReference type="InterPro" id="IPR022376">
    <property type="entry name" value="PQQ_CXXCW"/>
</dbReference>
<feature type="signal peptide" evidence="1">
    <location>
        <begin position="1"/>
        <end position="16"/>
    </location>
</feature>
<gene>
    <name evidence="3" type="ORF">LL253_15905</name>
</gene>
<evidence type="ECO:0000256" key="1">
    <source>
        <dbReference type="SAM" id="SignalP"/>
    </source>
</evidence>
<dbReference type="InterPro" id="IPR036873">
    <property type="entry name" value="Rhodanese-like_dom_sf"/>
</dbReference>
<keyword evidence="4" id="KW-1185">Reference proteome</keyword>
<comment type="caution">
    <text evidence="3">The sequence shown here is derived from an EMBL/GenBank/DDBJ whole genome shotgun (WGS) entry which is preliminary data.</text>
</comment>